<evidence type="ECO:0000313" key="17">
    <source>
        <dbReference type="EMBL" id="PZO38323.1"/>
    </source>
</evidence>
<dbReference type="Pfam" id="PF08447">
    <property type="entry name" value="PAS_3"/>
    <property type="match status" value="1"/>
</dbReference>
<dbReference type="Pfam" id="PF01590">
    <property type="entry name" value="GAF"/>
    <property type="match status" value="1"/>
</dbReference>
<dbReference type="SMART" id="SM00086">
    <property type="entry name" value="PAC"/>
    <property type="match status" value="3"/>
</dbReference>
<dbReference type="InterPro" id="IPR013656">
    <property type="entry name" value="PAS_4"/>
</dbReference>
<dbReference type="Gene3D" id="3.40.50.2300">
    <property type="match status" value="1"/>
</dbReference>
<feature type="domain" description="PAC" evidence="15">
    <location>
        <begin position="379"/>
        <end position="431"/>
    </location>
</feature>
<feature type="domain" description="CBS" evidence="16">
    <location>
        <begin position="13"/>
        <end position="75"/>
    </location>
</feature>
<dbReference type="Proteomes" id="UP000249467">
    <property type="component" value="Unassembled WGS sequence"/>
</dbReference>
<dbReference type="Pfam" id="PF00571">
    <property type="entry name" value="CBS"/>
    <property type="match status" value="2"/>
</dbReference>
<feature type="domain" description="CBS" evidence="16">
    <location>
        <begin position="84"/>
        <end position="145"/>
    </location>
</feature>
<dbReference type="GO" id="GO:0000155">
    <property type="term" value="F:phosphorelay sensor kinase activity"/>
    <property type="evidence" value="ECO:0007669"/>
    <property type="project" value="InterPro"/>
</dbReference>
<comment type="catalytic activity">
    <reaction evidence="1">
        <text>ATP + protein L-histidine = ADP + protein N-phospho-L-histidine.</text>
        <dbReference type="EC" id="2.7.13.3"/>
    </reaction>
</comment>
<feature type="coiled-coil region" evidence="11">
    <location>
        <begin position="141"/>
        <end position="172"/>
    </location>
</feature>
<dbReference type="InterPro" id="IPR035965">
    <property type="entry name" value="PAS-like_dom_sf"/>
</dbReference>
<dbReference type="Pfam" id="PF00072">
    <property type="entry name" value="Response_reg"/>
    <property type="match status" value="1"/>
</dbReference>
<reference evidence="17 18" key="2">
    <citation type="submission" date="2018-06" db="EMBL/GenBank/DDBJ databases">
        <title>Metagenomic assembly of (sub)arctic Cyanobacteria and their associated microbiome from non-axenic cultures.</title>
        <authorList>
            <person name="Baurain D."/>
        </authorList>
    </citation>
    <scope>NUCLEOTIDE SEQUENCE [LARGE SCALE GENOMIC DNA]</scope>
    <source>
        <strain evidence="17">ULC066bin1</strain>
    </source>
</reference>
<protein>
    <recommendedName>
        <fullName evidence="8">Circadian input-output histidine kinase CikA</fullName>
        <ecNumber evidence="3">2.7.13.3</ecNumber>
    </recommendedName>
</protein>
<dbReference type="SMART" id="SM00065">
    <property type="entry name" value="GAF"/>
    <property type="match status" value="1"/>
</dbReference>
<dbReference type="PRINTS" id="PR00344">
    <property type="entry name" value="BCTRLSENSOR"/>
</dbReference>
<dbReference type="Gene3D" id="3.30.450.20">
    <property type="entry name" value="PAS domain"/>
    <property type="match status" value="4"/>
</dbReference>
<dbReference type="PROSITE" id="PS50113">
    <property type="entry name" value="PAC"/>
    <property type="match status" value="2"/>
</dbReference>
<dbReference type="InterPro" id="IPR029016">
    <property type="entry name" value="GAF-like_dom_sf"/>
</dbReference>
<dbReference type="InterPro" id="IPR001610">
    <property type="entry name" value="PAC"/>
</dbReference>
<dbReference type="SMART" id="SM00448">
    <property type="entry name" value="REC"/>
    <property type="match status" value="1"/>
</dbReference>
<dbReference type="SUPFAM" id="SSF47384">
    <property type="entry name" value="Homodimeric domain of signal transducing histidine kinase"/>
    <property type="match status" value="1"/>
</dbReference>
<dbReference type="Gene3D" id="3.30.450.40">
    <property type="match status" value="1"/>
</dbReference>
<dbReference type="SMART" id="SM00388">
    <property type="entry name" value="HisKA"/>
    <property type="match status" value="1"/>
</dbReference>
<evidence type="ECO:0000313" key="18">
    <source>
        <dbReference type="Proteomes" id="UP000249467"/>
    </source>
</evidence>
<dbReference type="InterPro" id="IPR036890">
    <property type="entry name" value="HATPase_C_sf"/>
</dbReference>
<evidence type="ECO:0000259" key="14">
    <source>
        <dbReference type="PROSITE" id="PS50110"/>
    </source>
</evidence>
<dbReference type="InterPro" id="IPR036097">
    <property type="entry name" value="HisK_dim/P_sf"/>
</dbReference>
<dbReference type="Gene3D" id="1.10.287.130">
    <property type="match status" value="1"/>
</dbReference>
<dbReference type="PROSITE" id="PS51371">
    <property type="entry name" value="CBS"/>
    <property type="match status" value="2"/>
</dbReference>
<dbReference type="EMBL" id="QBML01000024">
    <property type="protein sequence ID" value="PZO38323.1"/>
    <property type="molecule type" value="Genomic_DNA"/>
</dbReference>
<dbReference type="SUPFAM" id="SSF54631">
    <property type="entry name" value="CBS-domain pair"/>
    <property type="match status" value="1"/>
</dbReference>
<dbReference type="InterPro" id="IPR004358">
    <property type="entry name" value="Sig_transdc_His_kin-like_C"/>
</dbReference>
<dbReference type="Pfam" id="PF00512">
    <property type="entry name" value="HisKA"/>
    <property type="match status" value="1"/>
</dbReference>
<comment type="similarity">
    <text evidence="2">In the N-terminal section; belongs to the phytochrome family.</text>
</comment>
<feature type="domain" description="Response regulatory" evidence="14">
    <location>
        <begin position="1161"/>
        <end position="1277"/>
    </location>
</feature>
<dbReference type="GO" id="GO:0009927">
    <property type="term" value="F:histidine phosphotransfer kinase activity"/>
    <property type="evidence" value="ECO:0007669"/>
    <property type="project" value="TreeGrafter"/>
</dbReference>
<dbReference type="EC" id="2.7.13.3" evidence="3"/>
<dbReference type="PROSITE" id="PS50109">
    <property type="entry name" value="HIS_KIN"/>
    <property type="match status" value="1"/>
</dbReference>
<dbReference type="SMART" id="SM00387">
    <property type="entry name" value="HATPase_c"/>
    <property type="match status" value="1"/>
</dbReference>
<dbReference type="CDD" id="cd00082">
    <property type="entry name" value="HisKA"/>
    <property type="match status" value="1"/>
</dbReference>
<dbReference type="InterPro" id="IPR016132">
    <property type="entry name" value="Phyto_chromo_attachment"/>
</dbReference>
<dbReference type="SUPFAM" id="SSF55781">
    <property type="entry name" value="GAF domain-like"/>
    <property type="match status" value="1"/>
</dbReference>
<dbReference type="PANTHER" id="PTHR43047">
    <property type="entry name" value="TWO-COMPONENT HISTIDINE PROTEIN KINASE"/>
    <property type="match status" value="1"/>
</dbReference>
<evidence type="ECO:0000256" key="8">
    <source>
        <dbReference type="ARBA" id="ARBA00074306"/>
    </source>
</evidence>
<dbReference type="InterPro" id="IPR000700">
    <property type="entry name" value="PAS-assoc_C"/>
</dbReference>
<dbReference type="InterPro" id="IPR000014">
    <property type="entry name" value="PAS"/>
</dbReference>
<dbReference type="Pfam" id="PF02518">
    <property type="entry name" value="HATPase_c"/>
    <property type="match status" value="1"/>
</dbReference>
<keyword evidence="7" id="KW-0902">Two-component regulatory system</keyword>
<dbReference type="InterPro" id="IPR005467">
    <property type="entry name" value="His_kinase_dom"/>
</dbReference>
<dbReference type="FunFam" id="3.30.565.10:FF:000010">
    <property type="entry name" value="Sensor histidine kinase RcsC"/>
    <property type="match status" value="1"/>
</dbReference>
<evidence type="ECO:0000256" key="11">
    <source>
        <dbReference type="SAM" id="Coils"/>
    </source>
</evidence>
<dbReference type="SUPFAM" id="SSF55874">
    <property type="entry name" value="ATPase domain of HSP90 chaperone/DNA topoisomerase II/histidine kinase"/>
    <property type="match status" value="1"/>
</dbReference>
<gene>
    <name evidence="17" type="ORF">DCF19_16730</name>
</gene>
<dbReference type="SUPFAM" id="SSF55785">
    <property type="entry name" value="PYP-like sensor domain (PAS domain)"/>
    <property type="match status" value="4"/>
</dbReference>
<dbReference type="Gene3D" id="2.10.70.100">
    <property type="match status" value="1"/>
</dbReference>
<keyword evidence="6" id="KW-0418">Kinase</keyword>
<feature type="modified residue" description="4-aspartylphosphate" evidence="9">
    <location>
        <position position="1210"/>
    </location>
</feature>
<evidence type="ECO:0000256" key="2">
    <source>
        <dbReference type="ARBA" id="ARBA00006402"/>
    </source>
</evidence>
<keyword evidence="4 9" id="KW-0597">Phosphoprotein</keyword>
<evidence type="ECO:0000256" key="4">
    <source>
        <dbReference type="ARBA" id="ARBA00022553"/>
    </source>
</evidence>
<dbReference type="Gene3D" id="3.30.565.10">
    <property type="entry name" value="Histidine kinase-like ATPase, C-terminal domain"/>
    <property type="match status" value="1"/>
</dbReference>
<evidence type="ECO:0000259" key="15">
    <source>
        <dbReference type="PROSITE" id="PS50113"/>
    </source>
</evidence>
<feature type="domain" description="Histidine kinase" evidence="13">
    <location>
        <begin position="897"/>
        <end position="1127"/>
    </location>
</feature>
<dbReference type="InterPro" id="IPR001789">
    <property type="entry name" value="Sig_transdc_resp-reg_receiver"/>
</dbReference>
<evidence type="ECO:0000256" key="1">
    <source>
        <dbReference type="ARBA" id="ARBA00000085"/>
    </source>
</evidence>
<accession>A0A2W4VZK3</accession>
<sequence>MIATSPLIHKKLMSAIARNPPLVSPDTTVMAAIAMMGETGANYVLVVENLSEKSGLNGILTERDIVRIIIQPIPLDQLPIHAVMSHPVVAIQESTFTDINEALALLQQHRIRHLPVLDDGDRIVGLLDQSVLIEMANLADRQQSEATLQQLNQDLEKKVEQRTAALQASEATIRTMLDAIPDLLLRLQRDGTCLAYIKSGIETESFLPIVNHISEILPPKLLQKQLQVIEQAITTDELQVYEQHFLKQDCVVYEEVRMLAINDREVLAIVRDISDRKLAEAALQQLNQDLEDRVKRRTAALMKSVLRASQAQQIAHLGDWNLNLHNQKVIWSDEVFKIFGLTPDRPQPTYEELLNYYPQDDRERLTHFVDRAIQYGESYATDLKIVRADGSFGDIFAQAEPIYDESGKVCGLFGIVMDISDRKADQEALKRSEERAHATLLALPDLVFRVNGDGEYIDFLTSPQGKNLVDPQQVIGKSIFDSLPADIIPSHSDNKYTALQQALTTQTLQTYEQQVWIDDELRYEEVRVAPCNNNEVVFLIRDISDRKLVEKALLESQQFIQTVVDTVPLSLFWKNRESVYLGCNQQFAKVLGLKSAEEIIGKTDFDLPSTQAEAIAHRADDRHIMESGQARLGIEETMTLSNGERRWVETHKAPFRDWTDYIIGLVGISMDITIRRQNEARLKYQAEQERILGAITQRMRSSLDLTEILNATVEDVREVLHSDRVLIYQLSLGESRSALAESTSPNCSTLLNIVFPEDAISQESYDRYAQGGVFILGDREADKHLVSPRLVEFLTELQVRAALAVPIIQDRILWGLLIVHQCDFPRHWQDIEINLLQQIANWLAIAIQQASLHEQIQSELLVRQQTEVKLIKSNQELSVFNEELGRATRLKDEFLANMSHELRTPLNAILGMTEGLQEKVFGVINERQLKALQTVERSSNHLLELINDILDIAKIESGQMILDFNLCNISPLCQSSIAFIKQQALKKRIQLEIKLQPDLPSLLVDERRILQVLINLLSNAVKFTPEGGRIALEVNQLPPAPITTDLPLQNFLHIAVIDTGIGISPENIKKLFQPFIQIDSALNRQYEGTGLGLALVKRIVELHGGRVGLTSELGVGSRFTIDLPCTLDFSASPKTEEIVKLSVTRELGSSPTNKAVAQSPLILIVEDNEANISTFSSYLKAKGYNLLIAKDGQEAIDLTKKHHPDLILMDIQMPVMDGLEATKQIRLDPNLANIPIIALTALAMEGDREKCLAAGANDYLSKPVKLKQLANIIQQFL</sequence>
<dbReference type="PANTHER" id="PTHR43047:SF63">
    <property type="entry name" value="HISTIDINE KINASE"/>
    <property type="match status" value="1"/>
</dbReference>
<dbReference type="Pfam" id="PF08448">
    <property type="entry name" value="PAS_4"/>
    <property type="match status" value="2"/>
</dbReference>
<dbReference type="SMART" id="SM00116">
    <property type="entry name" value="CBS"/>
    <property type="match status" value="2"/>
</dbReference>
<dbReference type="PROSITE" id="PS50046">
    <property type="entry name" value="PHYTOCHROME_2"/>
    <property type="match status" value="1"/>
</dbReference>
<dbReference type="CDD" id="cd16922">
    <property type="entry name" value="HATPase_EvgS-ArcB-TorS-like"/>
    <property type="match status" value="1"/>
</dbReference>
<dbReference type="AlphaFoldDB" id="A0A2W4VZK3"/>
<evidence type="ECO:0000259" key="16">
    <source>
        <dbReference type="PROSITE" id="PS51371"/>
    </source>
</evidence>
<dbReference type="SUPFAM" id="SSF52172">
    <property type="entry name" value="CheY-like"/>
    <property type="match status" value="1"/>
</dbReference>
<evidence type="ECO:0000256" key="7">
    <source>
        <dbReference type="ARBA" id="ARBA00023012"/>
    </source>
</evidence>
<feature type="domain" description="Phytochrome chromophore attachment site" evidence="12">
    <location>
        <begin position="704"/>
        <end position="842"/>
    </location>
</feature>
<dbReference type="NCBIfam" id="TIGR00229">
    <property type="entry name" value="sensory_box"/>
    <property type="match status" value="2"/>
</dbReference>
<dbReference type="InterPro" id="IPR046342">
    <property type="entry name" value="CBS_dom_sf"/>
</dbReference>
<dbReference type="InterPro" id="IPR003018">
    <property type="entry name" value="GAF"/>
</dbReference>
<keyword evidence="10" id="KW-0129">CBS domain</keyword>
<dbReference type="SMART" id="SM00091">
    <property type="entry name" value="PAS"/>
    <property type="match status" value="4"/>
</dbReference>
<dbReference type="InterPro" id="IPR003594">
    <property type="entry name" value="HATPase_dom"/>
</dbReference>
<organism evidence="17 18">
    <name type="scientific">Pseudanabaena frigida</name>
    <dbReference type="NCBI Taxonomy" id="945775"/>
    <lineage>
        <taxon>Bacteria</taxon>
        <taxon>Bacillati</taxon>
        <taxon>Cyanobacteriota</taxon>
        <taxon>Cyanophyceae</taxon>
        <taxon>Pseudanabaenales</taxon>
        <taxon>Pseudanabaenaceae</taxon>
        <taxon>Pseudanabaena</taxon>
    </lineage>
</organism>
<comment type="caution">
    <text evidence="17">The sequence shown here is derived from an EMBL/GenBank/DDBJ whole genome shotgun (WGS) entry which is preliminary data.</text>
</comment>
<name>A0A2W4VZK3_9CYAN</name>
<keyword evidence="5" id="KW-0808">Transferase</keyword>
<dbReference type="InterPro" id="IPR013655">
    <property type="entry name" value="PAS_fold_3"/>
</dbReference>
<keyword evidence="11" id="KW-0175">Coiled coil</keyword>
<reference evidence="17 18" key="1">
    <citation type="submission" date="2018-04" db="EMBL/GenBank/DDBJ databases">
        <authorList>
            <person name="Go L.Y."/>
            <person name="Mitchell J.A."/>
        </authorList>
    </citation>
    <scope>NUCLEOTIDE SEQUENCE [LARGE SCALE GENOMIC DNA]</scope>
    <source>
        <strain evidence="17">ULC066bin1</strain>
    </source>
</reference>
<dbReference type="Gene3D" id="3.10.580.10">
    <property type="entry name" value="CBS-domain"/>
    <property type="match status" value="1"/>
</dbReference>
<dbReference type="PROSITE" id="PS50110">
    <property type="entry name" value="RESPONSE_REGULATORY"/>
    <property type="match status" value="1"/>
</dbReference>
<dbReference type="InterPro" id="IPR011006">
    <property type="entry name" value="CheY-like_superfamily"/>
</dbReference>
<dbReference type="FunFam" id="1.10.287.130:FF:000145">
    <property type="entry name" value="Sensory transduction histidine kinase"/>
    <property type="match status" value="1"/>
</dbReference>
<feature type="domain" description="PAC" evidence="15">
    <location>
        <begin position="632"/>
        <end position="684"/>
    </location>
</feature>
<evidence type="ECO:0000256" key="10">
    <source>
        <dbReference type="PROSITE-ProRule" id="PRU00703"/>
    </source>
</evidence>
<dbReference type="CDD" id="cd00130">
    <property type="entry name" value="PAS"/>
    <property type="match status" value="2"/>
</dbReference>
<dbReference type="InterPro" id="IPR000644">
    <property type="entry name" value="CBS_dom"/>
</dbReference>
<evidence type="ECO:0000256" key="5">
    <source>
        <dbReference type="ARBA" id="ARBA00022679"/>
    </source>
</evidence>
<evidence type="ECO:0000256" key="6">
    <source>
        <dbReference type="ARBA" id="ARBA00022777"/>
    </source>
</evidence>
<evidence type="ECO:0000259" key="13">
    <source>
        <dbReference type="PROSITE" id="PS50109"/>
    </source>
</evidence>
<evidence type="ECO:0000256" key="9">
    <source>
        <dbReference type="PROSITE-ProRule" id="PRU00169"/>
    </source>
</evidence>
<dbReference type="GO" id="GO:0005886">
    <property type="term" value="C:plasma membrane"/>
    <property type="evidence" value="ECO:0007669"/>
    <property type="project" value="TreeGrafter"/>
</dbReference>
<evidence type="ECO:0000259" key="12">
    <source>
        <dbReference type="PROSITE" id="PS50046"/>
    </source>
</evidence>
<dbReference type="InterPro" id="IPR003661">
    <property type="entry name" value="HisK_dim/P_dom"/>
</dbReference>
<proteinExistence type="inferred from homology"/>
<evidence type="ECO:0000256" key="3">
    <source>
        <dbReference type="ARBA" id="ARBA00012438"/>
    </source>
</evidence>